<organism evidence="2 3">
    <name type="scientific">Paenibacillus spiritus</name>
    <dbReference type="NCBI Taxonomy" id="2496557"/>
    <lineage>
        <taxon>Bacteria</taxon>
        <taxon>Bacillati</taxon>
        <taxon>Bacillota</taxon>
        <taxon>Bacilli</taxon>
        <taxon>Bacillales</taxon>
        <taxon>Paenibacillaceae</taxon>
        <taxon>Paenibacillus</taxon>
    </lineage>
</organism>
<sequence>MNEEVKAAYRLLELPEDASREEIDRRFDLHLKRRRSVGAGSAEGVSEAELAYERTTAAYRLILSALQREDIRRAEEERLAKYGPLAGMAKRTETFFRMNGTKVLVSLIVLAVLGFAVWGIANRMEKKRYEASLPPVDLHVMFIGEFAADDDPKGNGQPLEDAMVKTLPGFRRIETEIVYVPNATGGGTADLAYKQKAMAVLAADAPDLLVLDRNCYDWLANQDLYAELPAARLAEWFPDGAKDSRVLTAKDEDGSERPSAVDFTDSALVKNWPLQKMELFGGVVNKSKHAEQALSLLQAAVQAE</sequence>
<dbReference type="Proteomes" id="UP000367750">
    <property type="component" value="Unassembled WGS sequence"/>
</dbReference>
<gene>
    <name evidence="2" type="ORF">F4V43_16355</name>
</gene>
<dbReference type="RefSeq" id="WP_150459328.1">
    <property type="nucleotide sequence ID" value="NZ_VYKK01000026.1"/>
</dbReference>
<keyword evidence="1" id="KW-0812">Transmembrane</keyword>
<dbReference type="AlphaFoldDB" id="A0A5J5FYG3"/>
<protein>
    <recommendedName>
        <fullName evidence="4">J domain-containing protein</fullName>
    </recommendedName>
</protein>
<reference evidence="2 3" key="1">
    <citation type="submission" date="2019-09" db="EMBL/GenBank/DDBJ databases">
        <title>Bacillus ochoae sp. nov., Paenibacillus whitsoniae sp. nov., Paenibacillus spiritus sp. nov. Isolated from the Mars Exploration Rover during spacecraft assembly.</title>
        <authorList>
            <person name="Seuylemezian A."/>
            <person name="Vaishampayan P."/>
        </authorList>
    </citation>
    <scope>NUCLEOTIDE SEQUENCE [LARGE SCALE GENOMIC DNA]</scope>
    <source>
        <strain evidence="2 3">MER_111</strain>
    </source>
</reference>
<comment type="caution">
    <text evidence="2">The sequence shown here is derived from an EMBL/GenBank/DDBJ whole genome shotgun (WGS) entry which is preliminary data.</text>
</comment>
<dbReference type="OrthoDB" id="1738492at2"/>
<evidence type="ECO:0008006" key="4">
    <source>
        <dbReference type="Google" id="ProtNLM"/>
    </source>
</evidence>
<feature type="transmembrane region" description="Helical" evidence="1">
    <location>
        <begin position="103"/>
        <end position="121"/>
    </location>
</feature>
<dbReference type="EMBL" id="VYKK01000026">
    <property type="protein sequence ID" value="KAA8998798.1"/>
    <property type="molecule type" value="Genomic_DNA"/>
</dbReference>
<name>A0A5J5FYG3_9BACL</name>
<accession>A0A5J5FYG3</accession>
<proteinExistence type="predicted"/>
<evidence type="ECO:0000313" key="2">
    <source>
        <dbReference type="EMBL" id="KAA8998798.1"/>
    </source>
</evidence>
<evidence type="ECO:0000313" key="3">
    <source>
        <dbReference type="Proteomes" id="UP000367750"/>
    </source>
</evidence>
<keyword evidence="1" id="KW-1133">Transmembrane helix</keyword>
<keyword evidence="3" id="KW-1185">Reference proteome</keyword>
<evidence type="ECO:0000256" key="1">
    <source>
        <dbReference type="SAM" id="Phobius"/>
    </source>
</evidence>
<keyword evidence="1" id="KW-0472">Membrane</keyword>